<dbReference type="AlphaFoldDB" id="A0A7W9HC94"/>
<keyword evidence="2" id="KW-1185">Reference proteome</keyword>
<gene>
    <name evidence="1" type="ORF">HDA41_007263</name>
</gene>
<evidence type="ECO:0000313" key="2">
    <source>
        <dbReference type="Proteomes" id="UP000590647"/>
    </source>
</evidence>
<organism evidence="1 2">
    <name type="scientific">Streptomyces caelestis</name>
    <dbReference type="NCBI Taxonomy" id="36816"/>
    <lineage>
        <taxon>Bacteria</taxon>
        <taxon>Bacillati</taxon>
        <taxon>Actinomycetota</taxon>
        <taxon>Actinomycetes</taxon>
        <taxon>Kitasatosporales</taxon>
        <taxon>Streptomycetaceae</taxon>
        <taxon>Streptomyces</taxon>
    </lineage>
</organism>
<dbReference type="EMBL" id="JACHNE010000001">
    <property type="protein sequence ID" value="MBB5799299.1"/>
    <property type="molecule type" value="Genomic_DNA"/>
</dbReference>
<protein>
    <submittedName>
        <fullName evidence="1">Uncharacterized protein</fullName>
    </submittedName>
</protein>
<accession>A0A7W9HC94</accession>
<evidence type="ECO:0000313" key="1">
    <source>
        <dbReference type="EMBL" id="MBB5799299.1"/>
    </source>
</evidence>
<sequence length="461" mass="52370">MRFIRPHEHAHLPQLVQAPAVRRVGAYEPDPELREFVHLPLQVDPMDHLRREVHPTAPDAWIDDSRTRVGCETPSALFYRPELDGQFELLRNLARLETTRVHPPQSGQALCEWLNSRKDNGQYPSARDLLDTHVPVDLVTDSEVESLLETVQEGRRALRTTMSGILPNVFGSGERDVQGVRNEIRFAAHEAGLIGELVRPLDDPISRAEWSFPHHAAALSRRYRVSTHPAERKDGLLKLGEGLARVLGVLALTELAASNGFSRKLRKQFRTGATFGTWLWILDRLESEGIAPRVQQLATVRDRGNARALLGHIKDFRNTSHHAHGVRASHQLAEDVERLEPHIVRAISAVSWLSGTQWDWVERCEYLDEGSYRIVGLRLRGSHPSWEPFERSSTQPLRPDRIYVDSAPYGAPVDLWPFAAVSLCEECRTRELFLLNEVRDDQLTLRSLEEHSLEITYGPPE</sequence>
<comment type="caution">
    <text evidence="1">The sequence shown here is derived from an EMBL/GenBank/DDBJ whole genome shotgun (WGS) entry which is preliminary data.</text>
</comment>
<name>A0A7W9HC94_9ACTN</name>
<dbReference type="RefSeq" id="WP_184991527.1">
    <property type="nucleotide sequence ID" value="NZ_JACHNE010000001.1"/>
</dbReference>
<dbReference type="Proteomes" id="UP000590647">
    <property type="component" value="Unassembled WGS sequence"/>
</dbReference>
<proteinExistence type="predicted"/>
<reference evidence="1 2" key="1">
    <citation type="submission" date="2020-08" db="EMBL/GenBank/DDBJ databases">
        <title>Sequencing the genomes of 1000 actinobacteria strains.</title>
        <authorList>
            <person name="Klenk H.-P."/>
        </authorList>
    </citation>
    <scope>NUCLEOTIDE SEQUENCE [LARGE SCALE GENOMIC DNA]</scope>
    <source>
        <strain evidence="1 2">DSM 40084</strain>
    </source>
</reference>